<dbReference type="Proteomes" id="UP000002035">
    <property type="component" value="Unassembled WGS sequence"/>
</dbReference>
<dbReference type="VEuPathDB" id="FungiDB:MCYG_08171"/>
<evidence type="ECO:0000256" key="1">
    <source>
        <dbReference type="SAM" id="MobiDB-lite"/>
    </source>
</evidence>
<feature type="region of interest" description="Disordered" evidence="1">
    <location>
        <begin position="171"/>
        <end position="218"/>
    </location>
</feature>
<organism evidence="2 3">
    <name type="scientific">Arthroderma otae (strain ATCC MYA-4605 / CBS 113480)</name>
    <name type="common">Microsporum canis</name>
    <dbReference type="NCBI Taxonomy" id="554155"/>
    <lineage>
        <taxon>Eukaryota</taxon>
        <taxon>Fungi</taxon>
        <taxon>Dikarya</taxon>
        <taxon>Ascomycota</taxon>
        <taxon>Pezizomycotina</taxon>
        <taxon>Eurotiomycetes</taxon>
        <taxon>Eurotiomycetidae</taxon>
        <taxon>Onygenales</taxon>
        <taxon>Arthrodermataceae</taxon>
        <taxon>Microsporum</taxon>
    </lineage>
</organism>
<dbReference type="EMBL" id="DS995708">
    <property type="protein sequence ID" value="EEQ35352.1"/>
    <property type="molecule type" value="Genomic_DNA"/>
</dbReference>
<reference evidence="3" key="1">
    <citation type="journal article" date="2012" name="MBio">
        <title>Comparative genome analysis of Trichophyton rubrum and related dermatophytes reveals candidate genes involved in infection.</title>
        <authorList>
            <person name="Martinez D.A."/>
            <person name="Oliver B.G."/>
            <person name="Graeser Y."/>
            <person name="Goldberg J.M."/>
            <person name="Li W."/>
            <person name="Martinez-Rossi N.M."/>
            <person name="Monod M."/>
            <person name="Shelest E."/>
            <person name="Barton R.C."/>
            <person name="Birch E."/>
            <person name="Brakhage A.A."/>
            <person name="Chen Z."/>
            <person name="Gurr S.J."/>
            <person name="Heiman D."/>
            <person name="Heitman J."/>
            <person name="Kosti I."/>
            <person name="Rossi A."/>
            <person name="Saif S."/>
            <person name="Samalova M."/>
            <person name="Saunders C.W."/>
            <person name="Shea T."/>
            <person name="Summerbell R.C."/>
            <person name="Xu J."/>
            <person name="Young S."/>
            <person name="Zeng Q."/>
            <person name="Birren B.W."/>
            <person name="Cuomo C.A."/>
            <person name="White T.C."/>
        </authorList>
    </citation>
    <scope>NUCLEOTIDE SEQUENCE [LARGE SCALE GENOMIC DNA]</scope>
    <source>
        <strain evidence="3">ATCC MYA-4605 / CBS 113480</strain>
    </source>
</reference>
<evidence type="ECO:0000313" key="2">
    <source>
        <dbReference type="EMBL" id="EEQ35352.1"/>
    </source>
</evidence>
<dbReference type="AlphaFoldDB" id="C5FZP9"/>
<name>C5FZP9_ARTOC</name>
<protein>
    <submittedName>
        <fullName evidence="2">Uncharacterized protein</fullName>
    </submittedName>
</protein>
<evidence type="ECO:0000313" key="3">
    <source>
        <dbReference type="Proteomes" id="UP000002035"/>
    </source>
</evidence>
<accession>C5FZP9</accession>
<gene>
    <name evidence="2" type="ORF">MCYG_08171</name>
</gene>
<keyword evidence="3" id="KW-1185">Reference proteome</keyword>
<dbReference type="STRING" id="554155.C5FZP9"/>
<sequence length="256" mass="29018">MAVLKNDILPAVIYNTLPNIRNVFDVPYANSVDIADLKNLLNKYNLSDRVRIKLVHIHFRLKEGEVFAAQDIHTPNHGSITIMRPLPAFQHRSLYGYHYFVDDQGNLSAYEHAMDNVSTHELEYPAKRTCIDVPYEVPLPYSKDSFDTMTEFIRDWPMNSEGFEVVGDSGVARQQPTKSHTHHVHHKHTDRHTDSHEDNDGLSDGATISDQDSLDGETMDGLYVRGGLPREIELAGDKLDQSSGLYEIVSYIVDNV</sequence>
<dbReference type="GeneID" id="9227320"/>
<dbReference type="RefSeq" id="XP_002843088.1">
    <property type="nucleotide sequence ID" value="XM_002843042.1"/>
</dbReference>
<dbReference type="OrthoDB" id="2322999at2759"/>
<dbReference type="HOGENOM" id="CLU_1023629_0_0_1"/>
<proteinExistence type="predicted"/>
<feature type="compositionally biased region" description="Basic residues" evidence="1">
    <location>
        <begin position="179"/>
        <end position="190"/>
    </location>
</feature>